<gene>
    <name evidence="6" type="ORF">V6N11_074452</name>
</gene>
<dbReference type="EMBL" id="JBBPBN010000026">
    <property type="protein sequence ID" value="KAK9007532.1"/>
    <property type="molecule type" value="Genomic_DNA"/>
</dbReference>
<comment type="caution">
    <text evidence="6">The sequence shown here is derived from an EMBL/GenBank/DDBJ whole genome shotgun (WGS) entry which is preliminary data.</text>
</comment>
<keyword evidence="7" id="KW-1185">Reference proteome</keyword>
<evidence type="ECO:0000259" key="5">
    <source>
        <dbReference type="PROSITE" id="PS51999"/>
    </source>
</evidence>
<evidence type="ECO:0000256" key="1">
    <source>
        <dbReference type="ARBA" id="ARBA00022723"/>
    </source>
</evidence>
<evidence type="ECO:0000256" key="2">
    <source>
        <dbReference type="ARBA" id="ARBA00022771"/>
    </source>
</evidence>
<dbReference type="InterPro" id="IPR010666">
    <property type="entry name" value="Znf_GRF"/>
</dbReference>
<organism evidence="6 7">
    <name type="scientific">Hibiscus sabdariffa</name>
    <name type="common">roselle</name>
    <dbReference type="NCBI Taxonomy" id="183260"/>
    <lineage>
        <taxon>Eukaryota</taxon>
        <taxon>Viridiplantae</taxon>
        <taxon>Streptophyta</taxon>
        <taxon>Embryophyta</taxon>
        <taxon>Tracheophyta</taxon>
        <taxon>Spermatophyta</taxon>
        <taxon>Magnoliopsida</taxon>
        <taxon>eudicotyledons</taxon>
        <taxon>Gunneridae</taxon>
        <taxon>Pentapetalae</taxon>
        <taxon>rosids</taxon>
        <taxon>malvids</taxon>
        <taxon>Malvales</taxon>
        <taxon>Malvaceae</taxon>
        <taxon>Malvoideae</taxon>
        <taxon>Hibiscus</taxon>
    </lineage>
</organism>
<keyword evidence="3" id="KW-0862">Zinc</keyword>
<dbReference type="PANTHER" id="PTHR33248">
    <property type="entry name" value="ZINC ION-BINDING PROTEIN"/>
    <property type="match status" value="1"/>
</dbReference>
<evidence type="ECO:0000256" key="3">
    <source>
        <dbReference type="ARBA" id="ARBA00022833"/>
    </source>
</evidence>
<protein>
    <recommendedName>
        <fullName evidence="5">GRF-type domain-containing protein</fullName>
    </recommendedName>
</protein>
<reference evidence="6 7" key="1">
    <citation type="journal article" date="2024" name="G3 (Bethesda)">
        <title>Genome assembly of Hibiscus sabdariffa L. provides insights into metabolisms of medicinal natural products.</title>
        <authorList>
            <person name="Kim T."/>
        </authorList>
    </citation>
    <scope>NUCLEOTIDE SEQUENCE [LARGE SCALE GENOMIC DNA]</scope>
    <source>
        <strain evidence="6">TK-2024</strain>
        <tissue evidence="6">Old leaves</tissue>
    </source>
</reference>
<evidence type="ECO:0000313" key="7">
    <source>
        <dbReference type="Proteomes" id="UP001396334"/>
    </source>
</evidence>
<dbReference type="PROSITE" id="PS51999">
    <property type="entry name" value="ZF_GRF"/>
    <property type="match status" value="1"/>
</dbReference>
<dbReference type="Proteomes" id="UP001396334">
    <property type="component" value="Unassembled WGS sequence"/>
</dbReference>
<sequence>MEVKARRETTRISNWHERMEEPSAFPVCGYEFSAQLRTSWSNDNPGRRFFGCKNYDSLVHHGCRYFSWFDPPITPRARVVMVELLKRIKANDVQRRKERWLGFCDVMIWFKTNGWNFVVNGWNFVM</sequence>
<keyword evidence="1" id="KW-0479">Metal-binding</keyword>
<proteinExistence type="predicted"/>
<evidence type="ECO:0000313" key="6">
    <source>
        <dbReference type="EMBL" id="KAK9007532.1"/>
    </source>
</evidence>
<accession>A0ABR2R3M8</accession>
<keyword evidence="2 4" id="KW-0863">Zinc-finger</keyword>
<feature type="domain" description="GRF-type" evidence="5">
    <location>
        <begin position="28"/>
        <end position="72"/>
    </location>
</feature>
<name>A0ABR2R3M8_9ROSI</name>
<evidence type="ECO:0000256" key="4">
    <source>
        <dbReference type="PROSITE-ProRule" id="PRU01343"/>
    </source>
</evidence>